<evidence type="ECO:0000313" key="2">
    <source>
        <dbReference type="EMBL" id="KAL0160769.1"/>
    </source>
</evidence>
<feature type="region of interest" description="Disordered" evidence="1">
    <location>
        <begin position="1"/>
        <end position="66"/>
    </location>
</feature>
<name>A0ABD0NFJ1_CIRMR</name>
<organism evidence="2 3">
    <name type="scientific">Cirrhinus mrigala</name>
    <name type="common">Mrigala</name>
    <dbReference type="NCBI Taxonomy" id="683832"/>
    <lineage>
        <taxon>Eukaryota</taxon>
        <taxon>Metazoa</taxon>
        <taxon>Chordata</taxon>
        <taxon>Craniata</taxon>
        <taxon>Vertebrata</taxon>
        <taxon>Euteleostomi</taxon>
        <taxon>Actinopterygii</taxon>
        <taxon>Neopterygii</taxon>
        <taxon>Teleostei</taxon>
        <taxon>Ostariophysi</taxon>
        <taxon>Cypriniformes</taxon>
        <taxon>Cyprinidae</taxon>
        <taxon>Labeoninae</taxon>
        <taxon>Labeonini</taxon>
        <taxon>Cirrhinus</taxon>
    </lineage>
</organism>
<evidence type="ECO:0008006" key="4">
    <source>
        <dbReference type="Google" id="ProtNLM"/>
    </source>
</evidence>
<evidence type="ECO:0000313" key="3">
    <source>
        <dbReference type="Proteomes" id="UP001529510"/>
    </source>
</evidence>
<accession>A0ABD0NFJ1</accession>
<reference evidence="2 3" key="1">
    <citation type="submission" date="2024-05" db="EMBL/GenBank/DDBJ databases">
        <title>Genome sequencing and assembly of Indian major carp, Cirrhinus mrigala (Hamilton, 1822).</title>
        <authorList>
            <person name="Mohindra V."/>
            <person name="Chowdhury L.M."/>
            <person name="Lal K."/>
            <person name="Jena J.K."/>
        </authorList>
    </citation>
    <scope>NUCLEOTIDE SEQUENCE [LARGE SCALE GENOMIC DNA]</scope>
    <source>
        <strain evidence="2">CM1030</strain>
        <tissue evidence="2">Blood</tissue>
    </source>
</reference>
<sequence length="179" mass="20162">MARPAVPSAILTAPHPQAAAVGGQEEEEDPEMNPRNPQRRGRHGKNSQTSPSKKRKTRNSVKEENVSITAPMVEVSRPDGVMMVFRPWTVSGKLRGEDYCRMSSNWTDETNANYCMAVAELAEAIRVAFPARVDTSRIGNCCQTREESVQDYYHRLYETFNKHSGLEEPGDRKSIWHLG</sequence>
<gene>
    <name evidence="2" type="ORF">M9458_044494</name>
</gene>
<proteinExistence type="predicted"/>
<keyword evidence="3" id="KW-1185">Reference proteome</keyword>
<protein>
    <recommendedName>
        <fullName evidence="4">Retrotransposon gag domain-containing protein</fullName>
    </recommendedName>
</protein>
<dbReference type="EMBL" id="JAMKFB020000022">
    <property type="protein sequence ID" value="KAL0160769.1"/>
    <property type="molecule type" value="Genomic_DNA"/>
</dbReference>
<evidence type="ECO:0000256" key="1">
    <source>
        <dbReference type="SAM" id="MobiDB-lite"/>
    </source>
</evidence>
<comment type="caution">
    <text evidence="2">The sequence shown here is derived from an EMBL/GenBank/DDBJ whole genome shotgun (WGS) entry which is preliminary data.</text>
</comment>
<dbReference type="AlphaFoldDB" id="A0ABD0NFJ1"/>
<feature type="non-terminal residue" evidence="2">
    <location>
        <position position="179"/>
    </location>
</feature>
<dbReference type="Proteomes" id="UP001529510">
    <property type="component" value="Unassembled WGS sequence"/>
</dbReference>